<reference evidence="2" key="1">
    <citation type="submission" date="2018-04" db="EMBL/GenBank/DDBJ databases">
        <title>WGS assembly of Panicum hallii.</title>
        <authorList>
            <person name="Lovell J."/>
            <person name="Jenkins J."/>
            <person name="Lowry D."/>
            <person name="Mamidi S."/>
            <person name="Sreedasyam A."/>
            <person name="Weng X."/>
            <person name="Barry K."/>
            <person name="Bonette J."/>
            <person name="Campitelli B."/>
            <person name="Daum C."/>
            <person name="Gordon S."/>
            <person name="Gould B."/>
            <person name="Lipzen A."/>
            <person name="Macqueen A."/>
            <person name="Palacio-Mejia J."/>
            <person name="Plott C."/>
            <person name="Shakirov E."/>
            <person name="Shu S."/>
            <person name="Yoshinaga Y."/>
            <person name="Zane M."/>
            <person name="Rokhsar D."/>
            <person name="Grimwood J."/>
            <person name="Schmutz J."/>
            <person name="Juenger T."/>
        </authorList>
    </citation>
    <scope>NUCLEOTIDE SEQUENCE [LARGE SCALE GENOMIC DNA]</scope>
    <source>
        <strain evidence="2">FIL2</strain>
    </source>
</reference>
<dbReference type="EMBL" id="CM008052">
    <property type="protein sequence ID" value="PAN38091.1"/>
    <property type="molecule type" value="Genomic_DNA"/>
</dbReference>
<dbReference type="Proteomes" id="UP000243499">
    <property type="component" value="Chromosome 7"/>
</dbReference>
<gene>
    <name evidence="2" type="ORF">PAHAL_7G145600</name>
</gene>
<protein>
    <submittedName>
        <fullName evidence="2">Uncharacterized protein</fullName>
    </submittedName>
</protein>
<keyword evidence="1" id="KW-0472">Membrane</keyword>
<organism evidence="2">
    <name type="scientific">Panicum hallii</name>
    <dbReference type="NCBI Taxonomy" id="206008"/>
    <lineage>
        <taxon>Eukaryota</taxon>
        <taxon>Viridiplantae</taxon>
        <taxon>Streptophyta</taxon>
        <taxon>Embryophyta</taxon>
        <taxon>Tracheophyta</taxon>
        <taxon>Spermatophyta</taxon>
        <taxon>Magnoliopsida</taxon>
        <taxon>Liliopsida</taxon>
        <taxon>Poales</taxon>
        <taxon>Poaceae</taxon>
        <taxon>PACMAD clade</taxon>
        <taxon>Panicoideae</taxon>
        <taxon>Panicodae</taxon>
        <taxon>Paniceae</taxon>
        <taxon>Panicinae</taxon>
        <taxon>Panicum</taxon>
        <taxon>Panicum sect. Panicum</taxon>
    </lineage>
</organism>
<proteinExistence type="predicted"/>
<dbReference type="Gramene" id="PAN38091">
    <property type="protein sequence ID" value="PAN38091"/>
    <property type="gene ID" value="PAHAL_7G145600"/>
</dbReference>
<accession>A0A2S3I6P4</accession>
<feature type="transmembrane region" description="Helical" evidence="1">
    <location>
        <begin position="40"/>
        <end position="64"/>
    </location>
</feature>
<keyword evidence="1" id="KW-0812">Transmembrane</keyword>
<evidence type="ECO:0000313" key="2">
    <source>
        <dbReference type="EMBL" id="PAN38091.1"/>
    </source>
</evidence>
<evidence type="ECO:0000256" key="1">
    <source>
        <dbReference type="SAM" id="Phobius"/>
    </source>
</evidence>
<sequence>MPLLGKQFAYATKSFSYSGSTIKCCLGLHFHVSTDSWLSVWYLVASSLEVAASVLSVFLGGLILDGQDIRK</sequence>
<name>A0A2S3I6P4_9POAL</name>
<keyword evidence="1" id="KW-1133">Transmembrane helix</keyword>
<dbReference type="AlphaFoldDB" id="A0A2S3I6P4"/>